<comment type="catalytic activity">
    <reaction evidence="16 17">
        <text>UDP-N-acetyl-alpha-D-muramate + NADP(+) = UDP-N-acetyl-3-O-(1-carboxyvinyl)-alpha-D-glucosamine + NADPH + H(+)</text>
        <dbReference type="Rhea" id="RHEA:12248"/>
        <dbReference type="ChEBI" id="CHEBI:15378"/>
        <dbReference type="ChEBI" id="CHEBI:57783"/>
        <dbReference type="ChEBI" id="CHEBI:58349"/>
        <dbReference type="ChEBI" id="CHEBI:68483"/>
        <dbReference type="ChEBI" id="CHEBI:70757"/>
        <dbReference type="EC" id="1.3.1.98"/>
    </reaction>
</comment>
<dbReference type="RefSeq" id="WP_283713264.1">
    <property type="nucleotide sequence ID" value="NZ_JASJEW010000003.1"/>
</dbReference>
<evidence type="ECO:0000256" key="1">
    <source>
        <dbReference type="ARBA" id="ARBA00001974"/>
    </source>
</evidence>
<evidence type="ECO:0000256" key="12">
    <source>
        <dbReference type="ARBA" id="ARBA00022984"/>
    </source>
</evidence>
<dbReference type="InterPro" id="IPR036318">
    <property type="entry name" value="FAD-bd_PCMH-like_sf"/>
</dbReference>
<keyword evidence="13 17" id="KW-0560">Oxidoreductase</keyword>
<evidence type="ECO:0000256" key="3">
    <source>
        <dbReference type="ARBA" id="ARBA00004496"/>
    </source>
</evidence>
<dbReference type="SUPFAM" id="SSF56194">
    <property type="entry name" value="Uridine diphospho-N-Acetylenolpyruvylglucosamine reductase, MurB, C-terminal domain"/>
    <property type="match status" value="1"/>
</dbReference>
<dbReference type="HAMAP" id="MF_00037">
    <property type="entry name" value="MurB"/>
    <property type="match status" value="1"/>
</dbReference>
<evidence type="ECO:0000256" key="4">
    <source>
        <dbReference type="ARBA" id="ARBA00004752"/>
    </source>
</evidence>
<dbReference type="EMBL" id="JASJEX010000004">
    <property type="protein sequence ID" value="MDJ1130099.1"/>
    <property type="molecule type" value="Genomic_DNA"/>
</dbReference>
<keyword evidence="12 17" id="KW-0573">Peptidoglycan synthesis</keyword>
<dbReference type="InterPro" id="IPR003170">
    <property type="entry name" value="MurB"/>
</dbReference>
<evidence type="ECO:0000256" key="9">
    <source>
        <dbReference type="ARBA" id="ARBA00022827"/>
    </source>
</evidence>
<evidence type="ECO:0000256" key="11">
    <source>
        <dbReference type="ARBA" id="ARBA00022960"/>
    </source>
</evidence>
<dbReference type="Pfam" id="PF02873">
    <property type="entry name" value="MurB_C"/>
    <property type="match status" value="1"/>
</dbReference>
<keyword evidence="9 17" id="KW-0274">FAD</keyword>
<keyword evidence="6 17" id="KW-0963">Cytoplasm</keyword>
<dbReference type="InterPro" id="IPR036635">
    <property type="entry name" value="MurB_C_sf"/>
</dbReference>
<evidence type="ECO:0000256" key="6">
    <source>
        <dbReference type="ARBA" id="ARBA00022490"/>
    </source>
</evidence>
<dbReference type="PANTHER" id="PTHR21071:SF4">
    <property type="entry name" value="UDP-N-ACETYLENOLPYRUVOYLGLUCOSAMINE REDUCTASE"/>
    <property type="match status" value="1"/>
</dbReference>
<keyword evidence="7 17" id="KW-0132">Cell division</keyword>
<dbReference type="InterPro" id="IPR011601">
    <property type="entry name" value="MurB_C"/>
</dbReference>
<evidence type="ECO:0000256" key="10">
    <source>
        <dbReference type="ARBA" id="ARBA00022857"/>
    </source>
</evidence>
<sequence>MSLFNAYLALSGAYDADIERDVPCARLTGLRVGGPASLVATAHSYHALARVFEILKQEGVPWVVLGRGTAVLASDDGFPGCVVRLGREFARISVGEGDGLLSAGAGALLSKVANAAYQNGLSGLEPLTGIPGTLGGAVSMNAGSRRQWLGERVQSLVCFRPGEGMVRRQGSDIEWGYRRTSLPSDELVLEATFSLDPVGKPEVGDRSERELTKRRRSQPGTRACTCEVFLDAGDQEAARLLATSGVAGWGVGGAVVAPGAPNFVANDGRATAREVLEVIHGMRDKVKEAHGVQLKPQIKFLGFSE</sequence>
<evidence type="ECO:0000256" key="7">
    <source>
        <dbReference type="ARBA" id="ARBA00022618"/>
    </source>
</evidence>
<dbReference type="InterPro" id="IPR016169">
    <property type="entry name" value="FAD-bd_PCMH_sub2"/>
</dbReference>
<name>A0ABT6ZM14_9ACTN</name>
<keyword evidence="11 17" id="KW-0133">Cell shape</keyword>
<dbReference type="Proteomes" id="UP001431693">
    <property type="component" value="Unassembled WGS sequence"/>
</dbReference>
<evidence type="ECO:0000256" key="5">
    <source>
        <dbReference type="ARBA" id="ARBA00010485"/>
    </source>
</evidence>
<dbReference type="Gene3D" id="3.90.78.10">
    <property type="entry name" value="UDP-N-acetylenolpyruvoylglucosamine reductase, C-terminal domain"/>
    <property type="match status" value="1"/>
</dbReference>
<keyword evidence="20" id="KW-1185">Reference proteome</keyword>
<gene>
    <name evidence="17" type="primary">murB</name>
    <name evidence="19" type="ORF">QJ043_08435</name>
</gene>
<reference evidence="19" key="1">
    <citation type="submission" date="2023-05" db="EMBL/GenBank/DDBJ databases">
        <title>[olsenella] sp. nov., isolated from a pig farm feces dump.</title>
        <authorList>
            <person name="Chang Y.-H."/>
        </authorList>
    </citation>
    <scope>NUCLEOTIDE SEQUENCE</scope>
    <source>
        <strain evidence="19">YH-ols2217</strain>
    </source>
</reference>
<feature type="domain" description="FAD-binding PCMH-type" evidence="18">
    <location>
        <begin position="31"/>
        <end position="198"/>
    </location>
</feature>
<protein>
    <recommendedName>
        <fullName evidence="17">UDP-N-acetylenolpyruvoylglucosamine reductase</fullName>
        <ecNumber evidence="17">1.3.1.98</ecNumber>
    </recommendedName>
    <alternativeName>
        <fullName evidence="17">UDP-N-acetylmuramate dehydrogenase</fullName>
    </alternativeName>
</protein>
<dbReference type="Pfam" id="PF01565">
    <property type="entry name" value="FAD_binding_4"/>
    <property type="match status" value="1"/>
</dbReference>
<evidence type="ECO:0000313" key="19">
    <source>
        <dbReference type="EMBL" id="MDJ1130099.1"/>
    </source>
</evidence>
<keyword evidence="10 17" id="KW-0521">NADP</keyword>
<evidence type="ECO:0000256" key="14">
    <source>
        <dbReference type="ARBA" id="ARBA00023306"/>
    </source>
</evidence>
<comment type="cofactor">
    <cofactor evidence="1 17">
        <name>FAD</name>
        <dbReference type="ChEBI" id="CHEBI:57692"/>
    </cofactor>
</comment>
<comment type="pathway">
    <text evidence="4 17">Cell wall biogenesis; peptidoglycan biosynthesis.</text>
</comment>
<comment type="similarity">
    <text evidence="5 17">Belongs to the MurB family.</text>
</comment>
<evidence type="ECO:0000313" key="20">
    <source>
        <dbReference type="Proteomes" id="UP001431693"/>
    </source>
</evidence>
<proteinExistence type="inferred from homology"/>
<dbReference type="InterPro" id="IPR016167">
    <property type="entry name" value="FAD-bd_PCMH_sub1"/>
</dbReference>
<comment type="subcellular location">
    <subcellularLocation>
        <location evidence="3 17">Cytoplasm</location>
    </subcellularLocation>
</comment>
<dbReference type="Gene3D" id="3.30.43.10">
    <property type="entry name" value="Uridine Diphospho-n-acetylenolpyruvylglucosamine Reductase, domain 2"/>
    <property type="match status" value="1"/>
</dbReference>
<dbReference type="InterPro" id="IPR016166">
    <property type="entry name" value="FAD-bd_PCMH"/>
</dbReference>
<accession>A0ABT6ZM14</accession>
<comment type="function">
    <text evidence="2 17">Cell wall formation.</text>
</comment>
<evidence type="ECO:0000256" key="13">
    <source>
        <dbReference type="ARBA" id="ARBA00023002"/>
    </source>
</evidence>
<evidence type="ECO:0000256" key="16">
    <source>
        <dbReference type="ARBA" id="ARBA00048914"/>
    </source>
</evidence>
<feature type="active site" evidence="17">
    <location>
        <position position="178"/>
    </location>
</feature>
<keyword evidence="8 17" id="KW-0285">Flavoprotein</keyword>
<dbReference type="PROSITE" id="PS51387">
    <property type="entry name" value="FAD_PCMH"/>
    <property type="match status" value="1"/>
</dbReference>
<comment type="caution">
    <text evidence="17">Lacks conserved residue(s) required for the propagation of feature annotation.</text>
</comment>
<dbReference type="InterPro" id="IPR006094">
    <property type="entry name" value="Oxid_FAD_bind_N"/>
</dbReference>
<dbReference type="SUPFAM" id="SSF56176">
    <property type="entry name" value="FAD-binding/transporter-associated domain-like"/>
    <property type="match status" value="1"/>
</dbReference>
<evidence type="ECO:0000256" key="17">
    <source>
        <dbReference type="HAMAP-Rule" id="MF_00037"/>
    </source>
</evidence>
<evidence type="ECO:0000259" key="18">
    <source>
        <dbReference type="PROSITE" id="PS51387"/>
    </source>
</evidence>
<evidence type="ECO:0000256" key="2">
    <source>
        <dbReference type="ARBA" id="ARBA00003921"/>
    </source>
</evidence>
<keyword evidence="14 17" id="KW-0131">Cell cycle</keyword>
<organism evidence="19 20">
    <name type="scientific">Kribbibacterium absianum</name>
    <dbReference type="NCBI Taxonomy" id="3044210"/>
    <lineage>
        <taxon>Bacteria</taxon>
        <taxon>Bacillati</taxon>
        <taxon>Actinomycetota</taxon>
        <taxon>Coriobacteriia</taxon>
        <taxon>Coriobacteriales</taxon>
        <taxon>Kribbibacteriaceae</taxon>
        <taxon>Kribbibacterium</taxon>
    </lineage>
</organism>
<evidence type="ECO:0000256" key="15">
    <source>
        <dbReference type="ARBA" id="ARBA00023316"/>
    </source>
</evidence>
<comment type="caution">
    <text evidence="19">The sequence shown here is derived from an EMBL/GenBank/DDBJ whole genome shotgun (WGS) entry which is preliminary data.</text>
</comment>
<dbReference type="PANTHER" id="PTHR21071">
    <property type="entry name" value="UDP-N-ACETYLENOLPYRUVOYLGLUCOSAMINE REDUCTASE"/>
    <property type="match status" value="1"/>
</dbReference>
<evidence type="ECO:0000256" key="8">
    <source>
        <dbReference type="ARBA" id="ARBA00022630"/>
    </source>
</evidence>
<dbReference type="EC" id="1.3.1.98" evidence="17"/>
<dbReference type="Gene3D" id="3.30.465.10">
    <property type="match status" value="1"/>
</dbReference>
<keyword evidence="15 17" id="KW-0961">Cell wall biogenesis/degradation</keyword>